<accession>A0A250XND0</accession>
<comment type="caution">
    <text evidence="2">The sequence shown here is derived from an EMBL/GenBank/DDBJ whole genome shotgun (WGS) entry which is preliminary data.</text>
</comment>
<keyword evidence="3" id="KW-1185">Reference proteome</keyword>
<feature type="compositionally biased region" description="Acidic residues" evidence="1">
    <location>
        <begin position="242"/>
        <end position="258"/>
    </location>
</feature>
<proteinExistence type="predicted"/>
<sequence>MRSVRILPRLFGLLRRAGRCPRSRRRRTRPQAKTRRGQGPEGVGLNIGPHADGERHHDAERRLPSFRPVVELCGYRDRDLEARRNAECGGDVDVPCVPLTVNVDQVLNERPSLAGGVEDPLGPDDRVVRVPVTDRVIQILVCLRAETGADHPRRSEEKMATLFSSLCLMVASLDDAWGLPAPAQQPTQKKQRKSSKKPPCGVGIYDAELTMHQRSAAAPCSSPCSTFASTSFPSSSFQPQIPEDESDVDFFDGEDEEPKEQKEQQPSEVPRRKEQQQQPSDPEEPSRKRTDPDDPTTFAMDMSLYVVSGVVLIFAMEQFIQIGMKLR</sequence>
<feature type="compositionally biased region" description="Basic and acidic residues" evidence="1">
    <location>
        <begin position="259"/>
        <end position="275"/>
    </location>
</feature>
<dbReference type="Proteomes" id="UP000232323">
    <property type="component" value="Unassembled WGS sequence"/>
</dbReference>
<reference evidence="2 3" key="1">
    <citation type="submission" date="2017-08" db="EMBL/GenBank/DDBJ databases">
        <title>Acidophilic green algal genome provides insights into adaptation to an acidic environment.</title>
        <authorList>
            <person name="Hirooka S."/>
            <person name="Hirose Y."/>
            <person name="Kanesaki Y."/>
            <person name="Higuchi S."/>
            <person name="Fujiwara T."/>
            <person name="Onuma R."/>
            <person name="Era A."/>
            <person name="Ohbayashi R."/>
            <person name="Uzuka A."/>
            <person name="Nozaki H."/>
            <person name="Yoshikawa H."/>
            <person name="Miyagishima S.Y."/>
        </authorList>
    </citation>
    <scope>NUCLEOTIDE SEQUENCE [LARGE SCALE GENOMIC DNA]</scope>
    <source>
        <strain evidence="2 3">NIES-2499</strain>
    </source>
</reference>
<evidence type="ECO:0000313" key="2">
    <source>
        <dbReference type="EMBL" id="GAX84516.1"/>
    </source>
</evidence>
<gene>
    <name evidence="2" type="ORF">CEUSTIGMA_g11936.t1</name>
</gene>
<evidence type="ECO:0000256" key="1">
    <source>
        <dbReference type="SAM" id="MobiDB-lite"/>
    </source>
</evidence>
<feature type="region of interest" description="Disordered" evidence="1">
    <location>
        <begin position="229"/>
        <end position="296"/>
    </location>
</feature>
<evidence type="ECO:0000313" key="3">
    <source>
        <dbReference type="Proteomes" id="UP000232323"/>
    </source>
</evidence>
<name>A0A250XND0_9CHLO</name>
<organism evidence="2 3">
    <name type="scientific">Chlamydomonas eustigma</name>
    <dbReference type="NCBI Taxonomy" id="1157962"/>
    <lineage>
        <taxon>Eukaryota</taxon>
        <taxon>Viridiplantae</taxon>
        <taxon>Chlorophyta</taxon>
        <taxon>core chlorophytes</taxon>
        <taxon>Chlorophyceae</taxon>
        <taxon>CS clade</taxon>
        <taxon>Chlamydomonadales</taxon>
        <taxon>Chlamydomonadaceae</taxon>
        <taxon>Chlamydomonas</taxon>
    </lineage>
</organism>
<dbReference type="AlphaFoldDB" id="A0A250XND0"/>
<feature type="compositionally biased region" description="Basic residues" evidence="1">
    <location>
        <begin position="20"/>
        <end position="36"/>
    </location>
</feature>
<protein>
    <submittedName>
        <fullName evidence="2">Uncharacterized protein</fullName>
    </submittedName>
</protein>
<dbReference type="EMBL" id="BEGY01000127">
    <property type="protein sequence ID" value="GAX84516.1"/>
    <property type="molecule type" value="Genomic_DNA"/>
</dbReference>
<feature type="region of interest" description="Disordered" evidence="1">
    <location>
        <begin position="20"/>
        <end position="59"/>
    </location>
</feature>